<dbReference type="Proteomes" id="UP000237105">
    <property type="component" value="Unassembled WGS sequence"/>
</dbReference>
<reference evidence="2" key="1">
    <citation type="submission" date="2016-06" db="EMBL/GenBank/DDBJ databases">
        <title>Parallel loss of symbiosis genes in relatives of nitrogen-fixing non-legume Parasponia.</title>
        <authorList>
            <person name="Van Velzen R."/>
            <person name="Holmer R."/>
            <person name="Bu F."/>
            <person name="Rutten L."/>
            <person name="Van Zeijl A."/>
            <person name="Liu W."/>
            <person name="Santuari L."/>
            <person name="Cao Q."/>
            <person name="Sharma T."/>
            <person name="Shen D."/>
            <person name="Roswanjaya Y."/>
            <person name="Wardhani T."/>
            <person name="Kalhor M.S."/>
            <person name="Jansen J."/>
            <person name="Van den Hoogen J."/>
            <person name="Gungor B."/>
            <person name="Hartog M."/>
            <person name="Hontelez J."/>
            <person name="Verver J."/>
            <person name="Yang W.-C."/>
            <person name="Schijlen E."/>
            <person name="Repin R."/>
            <person name="Schilthuizen M."/>
            <person name="Schranz E."/>
            <person name="Heidstra R."/>
            <person name="Miyata K."/>
            <person name="Fedorova E."/>
            <person name="Kohlen W."/>
            <person name="Bisseling T."/>
            <person name="Smit S."/>
            <person name="Geurts R."/>
        </authorList>
    </citation>
    <scope>NUCLEOTIDE SEQUENCE [LARGE SCALE GENOMIC DNA]</scope>
    <source>
        <strain evidence="2">cv. WU1-14</strain>
    </source>
</reference>
<gene>
    <name evidence="1" type="ORF">PanWU01x14_184670</name>
</gene>
<name>A0A2P5C4E7_PARAD</name>
<protein>
    <submittedName>
        <fullName evidence="1">Uncharacterized protein</fullName>
    </submittedName>
</protein>
<evidence type="ECO:0000313" key="1">
    <source>
        <dbReference type="EMBL" id="PON55895.1"/>
    </source>
</evidence>
<dbReference type="EMBL" id="JXTB01000177">
    <property type="protein sequence ID" value="PON55895.1"/>
    <property type="molecule type" value="Genomic_DNA"/>
</dbReference>
<feature type="non-terminal residue" evidence="1">
    <location>
        <position position="1"/>
    </location>
</feature>
<organism evidence="1 2">
    <name type="scientific">Parasponia andersonii</name>
    <name type="common">Sponia andersonii</name>
    <dbReference type="NCBI Taxonomy" id="3476"/>
    <lineage>
        <taxon>Eukaryota</taxon>
        <taxon>Viridiplantae</taxon>
        <taxon>Streptophyta</taxon>
        <taxon>Embryophyta</taxon>
        <taxon>Tracheophyta</taxon>
        <taxon>Spermatophyta</taxon>
        <taxon>Magnoliopsida</taxon>
        <taxon>eudicotyledons</taxon>
        <taxon>Gunneridae</taxon>
        <taxon>Pentapetalae</taxon>
        <taxon>rosids</taxon>
        <taxon>fabids</taxon>
        <taxon>Rosales</taxon>
        <taxon>Cannabaceae</taxon>
        <taxon>Parasponia</taxon>
    </lineage>
</organism>
<proteinExistence type="predicted"/>
<sequence length="98" mass="11192">DCDTFWTELEFELEELTSKVARKVGDLVGSGHWAAAIMATVVWHCVSVSAESSDPSRTYTCACLYDSAGAHLDEDEGRLQAFLCRLYRYMYIYIYIYL</sequence>
<evidence type="ECO:0000313" key="2">
    <source>
        <dbReference type="Proteomes" id="UP000237105"/>
    </source>
</evidence>
<dbReference type="AlphaFoldDB" id="A0A2P5C4E7"/>
<comment type="caution">
    <text evidence="1">The sequence shown here is derived from an EMBL/GenBank/DDBJ whole genome shotgun (WGS) entry which is preliminary data.</text>
</comment>
<accession>A0A2P5C4E7</accession>
<keyword evidence="2" id="KW-1185">Reference proteome</keyword>